<dbReference type="PANTHER" id="PTHR12970:SF1">
    <property type="entry name" value="PROTEASOME ASSEMBLY CHAPERONE 2"/>
    <property type="match status" value="1"/>
</dbReference>
<name>A0AA41MLH0_SCICA</name>
<dbReference type="EMBL" id="JAATJV010216800">
    <property type="protein sequence ID" value="MBZ3874031.1"/>
    <property type="molecule type" value="Genomic_DNA"/>
</dbReference>
<dbReference type="PIRSF" id="PIRSF010044">
    <property type="entry name" value="UCP010044"/>
    <property type="match status" value="1"/>
</dbReference>
<keyword evidence="7" id="KW-0647">Proteasome</keyword>
<dbReference type="Gene3D" id="3.40.50.10900">
    <property type="entry name" value="PAC-like subunit"/>
    <property type="match status" value="1"/>
</dbReference>
<evidence type="ECO:0000313" key="8">
    <source>
        <dbReference type="Proteomes" id="UP001166674"/>
    </source>
</evidence>
<evidence type="ECO:0000256" key="5">
    <source>
        <dbReference type="ARBA" id="ARBA00025745"/>
    </source>
</evidence>
<dbReference type="SUPFAM" id="SSF159659">
    <property type="entry name" value="Cgl1923-like"/>
    <property type="match status" value="1"/>
</dbReference>
<evidence type="ECO:0000256" key="4">
    <source>
        <dbReference type="ARBA" id="ARBA00023242"/>
    </source>
</evidence>
<comment type="caution">
    <text evidence="7">The sequence shown here is derived from an EMBL/GenBank/DDBJ whole genome shotgun (WGS) entry which is preliminary data.</text>
</comment>
<dbReference type="GO" id="GO:0005829">
    <property type="term" value="C:cytosol"/>
    <property type="evidence" value="ECO:0007669"/>
    <property type="project" value="TreeGrafter"/>
</dbReference>
<sequence>MFVSCRNWVPDPTDFTLLMPALSIGNVGQLTIDLITSTLNMHNIVYFYTDCLVPMVGNNPYATTEENSTELSTNAEIYLLPSRKLLVLQLRSIFNKYISKSFCEKLLSWVQSSGCAKVIILSSSQSYQHNDLQLRSTLLWYLLTPSVHKRTQNKIESLNWQEMEKSSCIPHMDNSEFCVPVPGGGITNTLYNEICSKEIQMAILLKFLFEADNMPDTLGLVEYLNE</sequence>
<accession>A0AA41MLH0</accession>
<dbReference type="AlphaFoldDB" id="A0AA41MLH0"/>
<comment type="subunit">
    <text evidence="6">Forms a heterodimer with PSMG1.</text>
</comment>
<keyword evidence="8" id="KW-1185">Reference proteome</keyword>
<dbReference type="InterPro" id="IPR016562">
    <property type="entry name" value="Proteasome_assmbl_chp_2_euk"/>
</dbReference>
<organism evidence="7 8">
    <name type="scientific">Sciurus carolinensis</name>
    <name type="common">Eastern gray squirrel</name>
    <dbReference type="NCBI Taxonomy" id="30640"/>
    <lineage>
        <taxon>Eukaryota</taxon>
        <taxon>Metazoa</taxon>
        <taxon>Chordata</taxon>
        <taxon>Craniata</taxon>
        <taxon>Vertebrata</taxon>
        <taxon>Euteleostomi</taxon>
        <taxon>Mammalia</taxon>
        <taxon>Eutheria</taxon>
        <taxon>Euarchontoglires</taxon>
        <taxon>Glires</taxon>
        <taxon>Rodentia</taxon>
        <taxon>Sciuromorpha</taxon>
        <taxon>Sciuridae</taxon>
        <taxon>Sciurinae</taxon>
        <taxon>Sciurini</taxon>
        <taxon>Sciurus</taxon>
    </lineage>
</organism>
<evidence type="ECO:0000256" key="1">
    <source>
        <dbReference type="ARBA" id="ARBA00004123"/>
    </source>
</evidence>
<dbReference type="FunFam" id="3.40.50.10900:FF:000001">
    <property type="entry name" value="Proteasome assembly chaperone 2"/>
    <property type="match status" value="1"/>
</dbReference>
<dbReference type="InterPro" id="IPR019151">
    <property type="entry name" value="Proteasome_assmbl_chaperone_2"/>
</dbReference>
<evidence type="ECO:0000313" key="7">
    <source>
        <dbReference type="EMBL" id="MBZ3874031.1"/>
    </source>
</evidence>
<protein>
    <recommendedName>
        <fullName evidence="2 6">Proteasome assembly chaperone 2</fullName>
    </recommendedName>
</protein>
<keyword evidence="3 6" id="KW-0143">Chaperone</keyword>
<reference evidence="7" key="1">
    <citation type="submission" date="2020-03" db="EMBL/GenBank/DDBJ databases">
        <title>Studies in the Genomics of Life Span.</title>
        <authorList>
            <person name="Glass D."/>
        </authorList>
    </citation>
    <scope>NUCLEOTIDE SEQUENCE</scope>
    <source>
        <strain evidence="7">SUZIE</strain>
        <tissue evidence="7">Muscle</tissue>
    </source>
</reference>
<evidence type="ECO:0000256" key="6">
    <source>
        <dbReference type="PIRNR" id="PIRNR010044"/>
    </source>
</evidence>
<evidence type="ECO:0000256" key="2">
    <source>
        <dbReference type="ARBA" id="ARBA00019186"/>
    </source>
</evidence>
<comment type="similarity">
    <text evidence="5 6">Belongs to the PSMG2 family.</text>
</comment>
<dbReference type="GO" id="GO:0005634">
    <property type="term" value="C:nucleus"/>
    <property type="evidence" value="ECO:0007669"/>
    <property type="project" value="UniProtKB-SubCell"/>
</dbReference>
<evidence type="ECO:0000256" key="3">
    <source>
        <dbReference type="ARBA" id="ARBA00023186"/>
    </source>
</evidence>
<dbReference type="GO" id="GO:0043248">
    <property type="term" value="P:proteasome assembly"/>
    <property type="evidence" value="ECO:0007669"/>
    <property type="project" value="TreeGrafter"/>
</dbReference>
<proteinExistence type="inferred from homology"/>
<dbReference type="Proteomes" id="UP001166674">
    <property type="component" value="Unassembled WGS sequence"/>
</dbReference>
<dbReference type="InterPro" id="IPR038389">
    <property type="entry name" value="PSMG2_sf"/>
</dbReference>
<gene>
    <name evidence="7" type="ORF">SUZIE_125895</name>
</gene>
<keyword evidence="4" id="KW-0539">Nucleus</keyword>
<dbReference type="PANTHER" id="PTHR12970">
    <property type="entry name" value="PROTEASOME ASSEMBLY CHAPERONE 2"/>
    <property type="match status" value="1"/>
</dbReference>
<comment type="subcellular location">
    <subcellularLocation>
        <location evidence="1">Nucleus</location>
    </subcellularLocation>
</comment>
<dbReference type="Pfam" id="PF09754">
    <property type="entry name" value="PAC2"/>
    <property type="match status" value="1"/>
</dbReference>
<comment type="function">
    <text evidence="6">Chaperone protein which promotes assembly of the 20S proteasome as part of a heterodimer with PSMG1.</text>
</comment>
<dbReference type="GO" id="GO:0000502">
    <property type="term" value="C:proteasome complex"/>
    <property type="evidence" value="ECO:0007669"/>
    <property type="project" value="UniProtKB-KW"/>
</dbReference>